<evidence type="ECO:0000313" key="4">
    <source>
        <dbReference type="EMBL" id="EBS6493672.1"/>
    </source>
</evidence>
<dbReference type="Proteomes" id="UP000839643">
    <property type="component" value="Unassembled WGS sequence"/>
</dbReference>
<evidence type="ECO:0000313" key="11">
    <source>
        <dbReference type="EMBL" id="EBZ3968845.1"/>
    </source>
</evidence>
<reference evidence="10" key="5">
    <citation type="submission" date="2018-09" db="EMBL/GenBank/DDBJ databases">
        <authorList>
            <person name="Ashton P.M."/>
            <person name="Dallman T."/>
            <person name="Nair S."/>
            <person name="De Pinna E."/>
            <person name="Peters T."/>
            <person name="Grant K."/>
        </authorList>
    </citation>
    <scope>NUCLEOTIDE SEQUENCE</scope>
    <source>
        <strain evidence="7">154878</strain>
        <strain evidence="5">159639</strain>
        <strain evidence="3">196422</strain>
        <strain evidence="6">389732</strain>
        <strain evidence="2">454853</strain>
        <strain evidence="16">536049</strain>
        <strain evidence="8">559793</strain>
        <strain evidence="9">565068</strain>
        <strain evidence="4">595666</strain>
        <strain evidence="10">602649</strain>
        <strain evidence="15">608552</strain>
        <strain evidence="12">620448</strain>
        <strain evidence="13">620490</strain>
        <strain evidence="11">620510</strain>
        <strain evidence="14">634651</strain>
    </source>
</reference>
<evidence type="ECO:0000313" key="2">
    <source>
        <dbReference type="EMBL" id="EBQ9714611.1"/>
    </source>
</evidence>
<evidence type="ECO:0000313" key="14">
    <source>
        <dbReference type="EMBL" id="EBZ8071839.1"/>
    </source>
</evidence>
<dbReference type="EMBL" id="AAHOXL010000004">
    <property type="protein sequence ID" value="EBY7422043.1"/>
    <property type="molecule type" value="Genomic_DNA"/>
</dbReference>
<evidence type="ECO:0000313" key="10">
    <source>
        <dbReference type="EMBL" id="EBY7422043.1"/>
    </source>
</evidence>
<evidence type="ECO:0000313" key="36">
    <source>
        <dbReference type="EMBL" id="HAE0601441.1"/>
    </source>
</evidence>
<dbReference type="EMBL" id="DAAMPB010000086">
    <property type="protein sequence ID" value="HAC7587420.1"/>
    <property type="molecule type" value="Genomic_DNA"/>
</dbReference>
<keyword evidence="1" id="KW-1133">Transmembrane helix</keyword>
<evidence type="ECO:0000313" key="33">
    <source>
        <dbReference type="EMBL" id="HAD9838321.1"/>
    </source>
</evidence>
<dbReference type="EMBL" id="DAAMSE010000072">
    <property type="protein sequence ID" value="HAC8024350.1"/>
    <property type="molecule type" value="Genomic_DNA"/>
</dbReference>
<keyword evidence="1" id="KW-0472">Membrane</keyword>
<protein>
    <submittedName>
        <fullName evidence="10">Uncharacterized protein</fullName>
    </submittedName>
</protein>
<evidence type="ECO:0000313" key="26">
    <source>
        <dbReference type="EMBL" id="HAC7839132.1"/>
    </source>
</evidence>
<evidence type="ECO:0000313" key="32">
    <source>
        <dbReference type="EMBL" id="HAC8189658.1"/>
    </source>
</evidence>
<dbReference type="EMBL" id="DAAQRN010000006">
    <property type="protein sequence ID" value="HAE0601441.1"/>
    <property type="molecule type" value="Genomic_DNA"/>
</dbReference>
<dbReference type="EMBL" id="AAHUHR010000005">
    <property type="protein sequence ID" value="ECA4229843.1"/>
    <property type="molecule type" value="Genomic_DNA"/>
</dbReference>
<evidence type="ECO:0000313" key="19">
    <source>
        <dbReference type="EMBL" id="ECS4693807.1"/>
    </source>
</evidence>
<gene>
    <name evidence="19" type="ORF">A9S47_11895</name>
    <name evidence="18" type="ORF">APO02_24115</name>
    <name evidence="21" type="ORF">D3E03_11155</name>
    <name evidence="4" type="ORF">D4X57_08720</name>
    <name evidence="10" type="ORF">D6J64_07420</name>
    <name evidence="2" type="ORF">DMZ72_06145</name>
    <name evidence="3" type="ORF">DN254_10160</name>
    <name evidence="5" type="ORF">DOB11_04515</name>
    <name evidence="6" type="ORF">DP797_13090</name>
    <name evidence="22" type="ORF">DRK03_23005</name>
    <name evidence="7" type="ORF">DRM04_07550</name>
    <name evidence="8" type="ORF">DRX23_13065</name>
    <name evidence="9" type="ORF">DS187_10920</name>
    <name evidence="17" type="ORF">DTI59_24060</name>
    <name evidence="20" type="ORF">DUG37_10900</name>
    <name evidence="12" type="ORF">EBB65_10250</name>
    <name evidence="11" type="ORF">EBC54_11720</name>
    <name evidence="13" type="ORF">ED439_10515</name>
    <name evidence="14" type="ORF">EGL58_09805</name>
    <name evidence="15" type="ORF">EKP78_09250</name>
    <name evidence="16" type="ORF">EU248_08275</name>
    <name evidence="24" type="ORF">G0F92_24335</name>
    <name evidence="25" type="ORF">G0G00_24460</name>
    <name evidence="26" type="ORF">G0G01_19405</name>
    <name evidence="29" type="ORF">G0G15_24395</name>
    <name evidence="28" type="ORF">G0G20_24235</name>
    <name evidence="31" type="ORF">G0G23_23995</name>
    <name evidence="27" type="ORF">G0G43_24140</name>
    <name evidence="30" type="ORF">G0G49_23980</name>
    <name evidence="32" type="ORF">G0G52_24275</name>
    <name evidence="35" type="ORF">G2243_03710</name>
    <name evidence="33" type="ORF">G2286_16100</name>
    <name evidence="34" type="ORF">G2345_02835</name>
    <name evidence="36" type="ORF">G2849_09340</name>
    <name evidence="23" type="ORF">GYK12_23500</name>
</gene>
<dbReference type="EMBL" id="DAAQRA010000001">
    <property type="protein sequence ID" value="HAE0522245.1"/>
    <property type="molecule type" value="Genomic_DNA"/>
</dbReference>
<dbReference type="EMBL" id="AAHLDI010000006">
    <property type="protein sequence ID" value="EBX4025032.1"/>
    <property type="molecule type" value="Genomic_DNA"/>
</dbReference>
<evidence type="ECO:0000256" key="1">
    <source>
        <dbReference type="SAM" id="Phobius"/>
    </source>
</evidence>
<dbReference type="EMBL" id="DAAMSZ010000108">
    <property type="protein sequence ID" value="HAC8001264.1"/>
    <property type="molecule type" value="Genomic_DNA"/>
</dbReference>
<evidence type="ECO:0000313" key="6">
    <source>
        <dbReference type="EMBL" id="EBW6788101.1"/>
    </source>
</evidence>
<keyword evidence="1" id="KW-0812">Transmembrane</keyword>
<reference evidence="21" key="3">
    <citation type="submission" date="2018-09" db="EMBL/GenBank/DDBJ databases">
        <authorList>
            <consortium name="GenomeTrakr network: Whole genome sequencing for foodborne pathogen traceback"/>
        </authorList>
    </citation>
    <scope>NUCLEOTIDE SEQUENCE</scope>
    <source>
        <strain evidence="21">FSIS21822035</strain>
        <strain evidence="22">FSIS31800650</strain>
        <strain evidence="20">FSIS31800742</strain>
        <strain evidence="17">NC_WHO_S062</strain>
    </source>
</reference>
<evidence type="ECO:0000313" key="17">
    <source>
        <dbReference type="EMBL" id="ECK8972055.1"/>
    </source>
</evidence>
<dbReference type="EMBL" id="AAHRTG010000007">
    <property type="protein sequence ID" value="EBZ6320701.1"/>
    <property type="molecule type" value="Genomic_DNA"/>
</dbReference>
<dbReference type="EMBL" id="AAGWEB010000004">
    <property type="protein sequence ID" value="EBS6493672.1"/>
    <property type="molecule type" value="Genomic_DNA"/>
</dbReference>
<evidence type="ECO:0000313" key="9">
    <source>
        <dbReference type="EMBL" id="EBX6308420.1"/>
    </source>
</evidence>
<evidence type="ECO:0000313" key="25">
    <source>
        <dbReference type="EMBL" id="HAC7807873.1"/>
    </source>
</evidence>
<dbReference type="EMBL" id="AAKMLT010000006">
    <property type="protein sequence ID" value="ECT3433787.1"/>
    <property type="molecule type" value="Genomic_DNA"/>
</dbReference>
<dbReference type="EMBL" id="AAHETP010000004">
    <property type="protein sequence ID" value="EBV2880517.1"/>
    <property type="molecule type" value="Genomic_DNA"/>
</dbReference>
<dbReference type="EMBL" id="AAKSFZ010000029">
    <property type="protein sequence ID" value="ECV2510652.1"/>
    <property type="molecule type" value="Genomic_DNA"/>
</dbReference>
<sequence length="64" mass="8322">MFCIFYFAYNTDHKWCFVMWMEECDHFDIVHCIFLLLFYYCLILYRKRKNQIYFYLIYDFTTDY</sequence>
<evidence type="ECO:0000313" key="8">
    <source>
        <dbReference type="EMBL" id="EBX4025032.1"/>
    </source>
</evidence>
<evidence type="ECO:0000313" key="21">
    <source>
        <dbReference type="EMBL" id="ECT3433787.1"/>
    </source>
</evidence>
<evidence type="ECO:0000313" key="7">
    <source>
        <dbReference type="EMBL" id="EBX2906394.1"/>
    </source>
</evidence>
<dbReference type="EMBL" id="DAAMTG010000142">
    <property type="protein sequence ID" value="HAC8143910.1"/>
    <property type="molecule type" value="Genomic_DNA"/>
</dbReference>
<evidence type="ECO:0000313" key="3">
    <source>
        <dbReference type="EMBL" id="EBR8064477.1"/>
    </source>
</evidence>
<feature type="transmembrane region" description="Helical" evidence="1">
    <location>
        <begin position="27"/>
        <end position="45"/>
    </location>
</feature>
<evidence type="ECO:0000313" key="24">
    <source>
        <dbReference type="EMBL" id="HAC7587420.1"/>
    </source>
</evidence>
<proteinExistence type="predicted"/>
<dbReference type="EMBL" id="DAAQPQ010000001">
    <property type="protein sequence ID" value="HAE0351689.1"/>
    <property type="molecule type" value="Genomic_DNA"/>
</dbReference>
<accession>A0A372N8T8</accession>
<dbReference type="EMBL" id="AAKIWL010000038">
    <property type="protein sequence ID" value="ECS2160720.1"/>
    <property type="molecule type" value="Genomic_DNA"/>
</dbReference>
<dbReference type="EMBL" id="AAHRBE010000005">
    <property type="protein sequence ID" value="EBZ4174105.1"/>
    <property type="molecule type" value="Genomic_DNA"/>
</dbReference>
<evidence type="ECO:0000313" key="12">
    <source>
        <dbReference type="EMBL" id="EBZ4174105.1"/>
    </source>
</evidence>
<dbReference type="EMBL" id="DAAQLK010000006">
    <property type="protein sequence ID" value="HAD9838321.1"/>
    <property type="molecule type" value="Genomic_DNA"/>
</dbReference>
<evidence type="ECO:0000313" key="35">
    <source>
        <dbReference type="EMBL" id="HAE0522245.1"/>
    </source>
</evidence>
<dbReference type="EMBL" id="AAGTLU010000006">
    <property type="protein sequence ID" value="EBR8064477.1"/>
    <property type="molecule type" value="Genomic_DNA"/>
</dbReference>
<organism evidence="10">
    <name type="scientific">Salmonella enteritidis</name>
    <dbReference type="NCBI Taxonomy" id="149539"/>
    <lineage>
        <taxon>Bacteria</taxon>
        <taxon>Pseudomonadati</taxon>
        <taxon>Pseudomonadota</taxon>
        <taxon>Gammaproteobacteria</taxon>
        <taxon>Enterobacterales</taxon>
        <taxon>Enterobacteriaceae</taxon>
        <taxon>Salmonella</taxon>
    </lineage>
</organism>
<dbReference type="EMBL" id="AAHIXV010000007">
    <property type="protein sequence ID" value="EBW6788101.1"/>
    <property type="molecule type" value="Genomic_DNA"/>
</dbReference>
<evidence type="ECO:0000313" key="13">
    <source>
        <dbReference type="EMBL" id="EBZ6320701.1"/>
    </source>
</evidence>
<evidence type="ECO:0000313" key="5">
    <source>
        <dbReference type="EMBL" id="EBV2880517.1"/>
    </source>
</evidence>
<dbReference type="EMBL" id="AAHSHY010000006">
    <property type="protein sequence ID" value="EBZ8071839.1"/>
    <property type="molecule type" value="Genomic_DNA"/>
</dbReference>
<evidence type="ECO:0000313" key="18">
    <source>
        <dbReference type="EMBL" id="ECS2160720.1"/>
    </source>
</evidence>
<dbReference type="EMBL" id="AAHKUH010000005">
    <property type="protein sequence ID" value="EBX2906394.1"/>
    <property type="molecule type" value="Genomic_DNA"/>
</dbReference>
<evidence type="ECO:0000313" key="29">
    <source>
        <dbReference type="EMBL" id="HAC8028989.1"/>
    </source>
</evidence>
<dbReference type="EMBL" id="AAHLVR010000005">
    <property type="protein sequence ID" value="EBX6308420.1"/>
    <property type="molecule type" value="Genomic_DNA"/>
</dbReference>
<evidence type="ECO:0000313" key="23">
    <source>
        <dbReference type="EMBL" id="HAB6993732.1"/>
    </source>
</evidence>
<evidence type="ECO:0000313" key="28">
    <source>
        <dbReference type="EMBL" id="HAC8024350.1"/>
    </source>
</evidence>
<evidence type="ECO:0000313" key="16">
    <source>
        <dbReference type="EMBL" id="ECB0784413.1"/>
    </source>
</evidence>
<dbReference type="EMBL" id="AAKLUU010000006">
    <property type="protein sequence ID" value="ECT1350420.1"/>
    <property type="molecule type" value="Genomic_DNA"/>
</dbReference>
<dbReference type="EMBL" id="AAGQSU010000004">
    <property type="protein sequence ID" value="EBQ9714611.1"/>
    <property type="molecule type" value="Genomic_DNA"/>
</dbReference>
<evidence type="ECO:0000313" key="15">
    <source>
        <dbReference type="EMBL" id="ECA4229843.1"/>
    </source>
</evidence>
<dbReference type="AlphaFoldDB" id="A0A372N8T8"/>
<evidence type="ECO:0000313" key="34">
    <source>
        <dbReference type="EMBL" id="HAE0351689.1"/>
    </source>
</evidence>
<evidence type="ECO:0000313" key="22">
    <source>
        <dbReference type="EMBL" id="ECV2510652.1"/>
    </source>
</evidence>
<dbReference type="EMBL" id="AAHQZL010000007">
    <property type="protein sequence ID" value="EBZ3968845.1"/>
    <property type="molecule type" value="Genomic_DNA"/>
</dbReference>
<reference evidence="23" key="1">
    <citation type="journal article" date="2018" name="Genome Biol.">
        <title>SKESA: strategic k-mer extension for scrupulous assemblies.</title>
        <authorList>
            <person name="Souvorov A."/>
            <person name="Agarwala R."/>
            <person name="Lipman D.J."/>
        </authorList>
    </citation>
    <scope>NUCLEOTIDE SEQUENCE</scope>
    <source>
        <strain evidence="36">ILBSalm5409953</strain>
        <strain evidence="32">SAL-16-0163</strain>
        <strain evidence="28">SAL-16-0537</strain>
        <strain evidence="27">SAL-16-0540</strain>
        <strain evidence="31">SAL-16-0669</strain>
        <strain evidence="30">SAL-17-0144</strain>
        <strain evidence="25">SAL3076-H</strain>
        <strain evidence="29">SAL3866</strain>
        <strain evidence="26">SAL766-C</strain>
        <strain evidence="24">SAL781-E</strain>
        <strain evidence="33">Sam_1c8fc589-ef66-4f59-bec3-df14d33f100b</strain>
        <strain evidence="23">Sam_bb8f782a-efb6-4611-b90a-a2bb84b63df2</strain>
        <strain evidence="34">Sam_e1506b25-c228-4acc-ab28-c430bb47f8a5</strain>
        <strain evidence="35">Sam_eecf52a5-3149-4219-a82d-401720e5f1f3</strain>
    </source>
</reference>
<evidence type="ECO:0000313" key="20">
    <source>
        <dbReference type="EMBL" id="ECT1350420.1"/>
    </source>
</evidence>
<dbReference type="EMBL" id="DAAMQX010000032">
    <property type="protein sequence ID" value="HAC7807873.1"/>
    <property type="molecule type" value="Genomic_DNA"/>
</dbReference>
<dbReference type="EMBL" id="DAAMRE010000007">
    <property type="protein sequence ID" value="HAC7839132.1"/>
    <property type="molecule type" value="Genomic_DNA"/>
</dbReference>
<dbReference type="EMBL" id="AAKJSA010000007">
    <property type="protein sequence ID" value="ECS4693807.1"/>
    <property type="molecule type" value="Genomic_DNA"/>
</dbReference>
<comment type="caution">
    <text evidence="10">The sequence shown here is derived from an EMBL/GenBank/DDBJ whole genome shotgun (WGS) entry which is preliminary data.</text>
</comment>
<dbReference type="EMBL" id="DAAMTF010000098">
    <property type="protein sequence ID" value="HAC8189658.1"/>
    <property type="molecule type" value="Genomic_DNA"/>
</dbReference>
<dbReference type="EMBL" id="DAAMSI010000104">
    <property type="protein sequence ID" value="HAC8171235.1"/>
    <property type="molecule type" value="Genomic_DNA"/>
</dbReference>
<dbReference type="EMBL" id="DAAMSH010000060">
    <property type="protein sequence ID" value="HAC8028989.1"/>
    <property type="molecule type" value="Genomic_DNA"/>
</dbReference>
<dbReference type="EMBL" id="AAHWLV010000007">
    <property type="protein sequence ID" value="ECB0784413.1"/>
    <property type="molecule type" value="Genomic_DNA"/>
</dbReference>
<name>A0A372N8T8_SALEN</name>
<reference evidence="24" key="4">
    <citation type="submission" date="2018-09" db="EMBL/GenBank/DDBJ databases">
        <authorList>
            <consortium name="NCBI Pathogen Detection Project"/>
        </authorList>
    </citation>
    <scope>NUCLEOTIDE SEQUENCE</scope>
    <source>
        <strain evidence="36">ILBSalm5409953</strain>
        <strain evidence="32">SAL-16-0163</strain>
        <strain evidence="28">SAL-16-0537</strain>
        <strain evidence="27">SAL-16-0540</strain>
        <strain evidence="31">SAL-16-0669</strain>
        <strain evidence="30">SAL-17-0144</strain>
        <strain evidence="25">SAL3076-H</strain>
        <strain evidence="29">SAL3866</strain>
        <strain evidence="26">SAL766-C</strain>
        <strain evidence="24">SAL781-E</strain>
        <strain evidence="33">Sam_1c8fc589-ef66-4f59-bec3-df14d33f100b</strain>
        <strain evidence="23">Sam_bb8f782a-efb6-4611-b90a-a2bb84b63df2</strain>
        <strain evidence="34">Sam_e1506b25-c228-4acc-ab28-c430bb47f8a5</strain>
        <strain evidence="35">Sam_eecf52a5-3149-4219-a82d-401720e5f1f3</strain>
    </source>
</reference>
<evidence type="ECO:0000313" key="27">
    <source>
        <dbReference type="EMBL" id="HAC8001264.1"/>
    </source>
</evidence>
<evidence type="ECO:0000313" key="31">
    <source>
        <dbReference type="EMBL" id="HAC8171235.1"/>
    </source>
</evidence>
<dbReference type="EMBL" id="AAJDYH010000057">
    <property type="protein sequence ID" value="ECK8972055.1"/>
    <property type="molecule type" value="Genomic_DNA"/>
</dbReference>
<dbReference type="EMBL" id="DAAHPT010000054">
    <property type="protein sequence ID" value="HAB6993732.1"/>
    <property type="molecule type" value="Genomic_DNA"/>
</dbReference>
<reference evidence="19" key="2">
    <citation type="submission" date="2018-07" db="EMBL/GenBank/DDBJ databases">
        <authorList>
            <consortium name="NARMS: The National Antimicrobial Resistance Monitoring System"/>
        </authorList>
    </citation>
    <scope>NUCLEOTIDE SEQUENCE</scope>
    <source>
        <strain evidence="19">CVM N30675</strain>
        <strain evidence="18">CVM N54716</strain>
    </source>
</reference>
<evidence type="ECO:0000313" key="30">
    <source>
        <dbReference type="EMBL" id="HAC8143910.1"/>
    </source>
</evidence>